<accession>A0A9P8WAA5</accession>
<organism evidence="1 2">
    <name type="scientific">Thelonectria olida</name>
    <dbReference type="NCBI Taxonomy" id="1576542"/>
    <lineage>
        <taxon>Eukaryota</taxon>
        <taxon>Fungi</taxon>
        <taxon>Dikarya</taxon>
        <taxon>Ascomycota</taxon>
        <taxon>Pezizomycotina</taxon>
        <taxon>Sordariomycetes</taxon>
        <taxon>Hypocreomycetidae</taxon>
        <taxon>Hypocreales</taxon>
        <taxon>Nectriaceae</taxon>
        <taxon>Thelonectria</taxon>
    </lineage>
</organism>
<evidence type="ECO:0000313" key="1">
    <source>
        <dbReference type="EMBL" id="KAH6894130.1"/>
    </source>
</evidence>
<reference evidence="1 2" key="1">
    <citation type="journal article" date="2021" name="Nat. Commun.">
        <title>Genetic determinants of endophytism in the Arabidopsis root mycobiome.</title>
        <authorList>
            <person name="Mesny F."/>
            <person name="Miyauchi S."/>
            <person name="Thiergart T."/>
            <person name="Pickel B."/>
            <person name="Atanasova L."/>
            <person name="Karlsson M."/>
            <person name="Huettel B."/>
            <person name="Barry K.W."/>
            <person name="Haridas S."/>
            <person name="Chen C."/>
            <person name="Bauer D."/>
            <person name="Andreopoulos W."/>
            <person name="Pangilinan J."/>
            <person name="LaButti K."/>
            <person name="Riley R."/>
            <person name="Lipzen A."/>
            <person name="Clum A."/>
            <person name="Drula E."/>
            <person name="Henrissat B."/>
            <person name="Kohler A."/>
            <person name="Grigoriev I.V."/>
            <person name="Martin F.M."/>
            <person name="Hacquard S."/>
        </authorList>
    </citation>
    <scope>NUCLEOTIDE SEQUENCE [LARGE SCALE GENOMIC DNA]</scope>
    <source>
        <strain evidence="1 2">MPI-CAGE-CH-0241</strain>
    </source>
</reference>
<sequence length="208" mass="23747">MFAYSCCVLEKRLLTVSWLPATRRRSIRHSFRLPTLVENQVLATALPFRSQPSSITCLEEVTSMLVPYPTCLGIRHQDWRKVRQHRGKCQSSMAPSAWYLRRSPNNANQPTLDYHFTLPHFHSSAIPDAQNTFAFSTAILVIFVISSTPYCLCNDRSLPSTQQSLDQPSSTLLFNSILLDSLFQSGLNNGVPRPVLHLHKWWHQSHQS</sequence>
<dbReference type="EMBL" id="JAGPYM010000005">
    <property type="protein sequence ID" value="KAH6894130.1"/>
    <property type="molecule type" value="Genomic_DNA"/>
</dbReference>
<dbReference type="AlphaFoldDB" id="A0A9P8WAA5"/>
<gene>
    <name evidence="1" type="ORF">B0T10DRAFT_239245</name>
</gene>
<dbReference type="Proteomes" id="UP000777438">
    <property type="component" value="Unassembled WGS sequence"/>
</dbReference>
<proteinExistence type="predicted"/>
<comment type="caution">
    <text evidence="1">The sequence shown here is derived from an EMBL/GenBank/DDBJ whole genome shotgun (WGS) entry which is preliminary data.</text>
</comment>
<protein>
    <submittedName>
        <fullName evidence="1">Uncharacterized protein</fullName>
    </submittedName>
</protein>
<name>A0A9P8WAA5_9HYPO</name>
<keyword evidence="2" id="KW-1185">Reference proteome</keyword>
<evidence type="ECO:0000313" key="2">
    <source>
        <dbReference type="Proteomes" id="UP000777438"/>
    </source>
</evidence>